<feature type="region of interest" description="Disordered" evidence="8">
    <location>
        <begin position="408"/>
        <end position="427"/>
    </location>
</feature>
<dbReference type="InterPro" id="IPR013825">
    <property type="entry name" value="Topo_IA_cen_sub2"/>
</dbReference>
<protein>
    <recommendedName>
        <fullName evidence="3 7">DNA topoisomerase</fullName>
        <ecNumber evidence="3 7">5.6.2.1</ecNumber>
    </recommendedName>
</protein>
<evidence type="ECO:0000256" key="5">
    <source>
        <dbReference type="ARBA" id="ARBA00023125"/>
    </source>
</evidence>
<dbReference type="InterPro" id="IPR003601">
    <property type="entry name" value="Topo_IA_2"/>
</dbReference>
<dbReference type="PROSITE" id="PS52039">
    <property type="entry name" value="TOPO_IA_2"/>
    <property type="match status" value="1"/>
</dbReference>
<dbReference type="PANTHER" id="PTHR11390">
    <property type="entry name" value="PROKARYOTIC DNA TOPOISOMERASE"/>
    <property type="match status" value="1"/>
</dbReference>
<dbReference type="Proteomes" id="UP001165082">
    <property type="component" value="Unassembled WGS sequence"/>
</dbReference>
<dbReference type="InterPro" id="IPR023406">
    <property type="entry name" value="Topo_IA_AS"/>
</dbReference>
<dbReference type="Pfam" id="PF01131">
    <property type="entry name" value="Topoisom_bac"/>
    <property type="match status" value="1"/>
</dbReference>
<dbReference type="Gene3D" id="1.10.290.10">
    <property type="entry name" value="Topoisomerase I, domain 4"/>
    <property type="match status" value="1"/>
</dbReference>
<comment type="caution">
    <text evidence="10">The sequence shown here is derived from an EMBL/GenBank/DDBJ whole genome shotgun (WGS) entry which is preliminary data.</text>
</comment>
<evidence type="ECO:0000256" key="2">
    <source>
        <dbReference type="ARBA" id="ARBA00009446"/>
    </source>
</evidence>
<dbReference type="Gene3D" id="2.70.20.10">
    <property type="entry name" value="Topoisomerase I, domain 3"/>
    <property type="match status" value="1"/>
</dbReference>
<feature type="domain" description="Topo IA-type catalytic" evidence="9">
    <location>
        <begin position="195"/>
        <end position="613"/>
    </location>
</feature>
<evidence type="ECO:0000256" key="7">
    <source>
        <dbReference type="RuleBase" id="RU362092"/>
    </source>
</evidence>
<feature type="region of interest" description="Disordered" evidence="8">
    <location>
        <begin position="453"/>
        <end position="488"/>
    </location>
</feature>
<proteinExistence type="inferred from homology"/>
<keyword evidence="4 7" id="KW-0799">Topoisomerase</keyword>
<dbReference type="InterPro" id="IPR023405">
    <property type="entry name" value="Topo_IA_core_domain"/>
</dbReference>
<reference evidence="10" key="1">
    <citation type="submission" date="2022-07" db="EMBL/GenBank/DDBJ databases">
        <title>Genome analysis of Parmales, a sister group of diatoms, reveals the evolutionary specialization of diatoms from phago-mixotrophs to photoautotrophs.</title>
        <authorList>
            <person name="Ban H."/>
            <person name="Sato S."/>
            <person name="Yoshikawa S."/>
            <person name="Kazumasa Y."/>
            <person name="Nakamura Y."/>
            <person name="Ichinomiya M."/>
            <person name="Saitoh K."/>
            <person name="Sato N."/>
            <person name="Blanc-Mathieu R."/>
            <person name="Endo H."/>
            <person name="Kuwata A."/>
            <person name="Ogata H."/>
        </authorList>
    </citation>
    <scope>NUCLEOTIDE SEQUENCE</scope>
</reference>
<dbReference type="SUPFAM" id="SSF56712">
    <property type="entry name" value="Prokaryotic type I DNA topoisomerase"/>
    <property type="match status" value="1"/>
</dbReference>
<evidence type="ECO:0000256" key="1">
    <source>
        <dbReference type="ARBA" id="ARBA00000213"/>
    </source>
</evidence>
<dbReference type="GO" id="GO:0006265">
    <property type="term" value="P:DNA topological change"/>
    <property type="evidence" value="ECO:0007669"/>
    <property type="project" value="InterPro"/>
</dbReference>
<dbReference type="Gene3D" id="1.10.460.10">
    <property type="entry name" value="Topoisomerase I, domain 2"/>
    <property type="match status" value="1"/>
</dbReference>
<gene>
    <name evidence="10" type="ORF">TrRE_jg11494</name>
</gene>
<dbReference type="GO" id="GO:0005634">
    <property type="term" value="C:nucleus"/>
    <property type="evidence" value="ECO:0007669"/>
    <property type="project" value="TreeGrafter"/>
</dbReference>
<dbReference type="SMART" id="SM00437">
    <property type="entry name" value="TOP1Ac"/>
    <property type="match status" value="1"/>
</dbReference>
<accession>A0A9W7AA87</accession>
<dbReference type="AlphaFoldDB" id="A0A9W7AA87"/>
<comment type="catalytic activity">
    <reaction evidence="1 7">
        <text>ATP-independent breakage of single-stranded DNA, followed by passage and rejoining.</text>
        <dbReference type="EC" id="5.6.2.1"/>
    </reaction>
</comment>
<dbReference type="InterPro" id="IPR013826">
    <property type="entry name" value="Topo_IA_cen_sub3"/>
</dbReference>
<dbReference type="PRINTS" id="PR00417">
    <property type="entry name" value="PRTPISMRASEI"/>
</dbReference>
<dbReference type="SMART" id="SM00493">
    <property type="entry name" value="TOPRIM"/>
    <property type="match status" value="1"/>
</dbReference>
<dbReference type="FunFam" id="1.10.290.10:FF:000001">
    <property type="entry name" value="DNA topoisomerase"/>
    <property type="match status" value="1"/>
</dbReference>
<dbReference type="PROSITE" id="PS00396">
    <property type="entry name" value="TOPO_IA_1"/>
    <property type="match status" value="1"/>
</dbReference>
<dbReference type="GO" id="GO:0003917">
    <property type="term" value="F:DNA topoisomerase type I (single strand cut, ATP-independent) activity"/>
    <property type="evidence" value="ECO:0007669"/>
    <property type="project" value="UniProtKB-EC"/>
</dbReference>
<dbReference type="InterPro" id="IPR013497">
    <property type="entry name" value="Topo_IA_cen"/>
</dbReference>
<sequence length="867" mass="95211">MFDVNLPSDPNYGSGSTITILHVAEKPSIASSVAKALSSRGAQNFNDYKGIGTPVHEFTSVNPAFTFAPRAARTFHRVTSVTGHVYNVDFGAKYQSWDSVDPQELYSAPIVRKPCRGSMVKHLETAGKGCDFVVLWMDCDREGENINFEVLGIVMPVMKNGGKNDRTFARVYRAHFSAISEGDILKAYGKLGKPDQCQSQAVDARQELDLKIGVSFSRFQTRFFQGRYGDLDSSVISYGPCQTPTLGFVVQRHIDIEMFKPEPYWTLDLGIIKGGRITRATWEYGRSFNQSKVEVLARDGVKDPGDGTPSAAVVTKVVTREKKQGRPTPLNTVAFLKACSKGLGIGPHAALSTAERLYLSGYLSYPRTESSAYPPSFDIPSALAQQSSDPRWGAYVRDLLRAGPCGARGGHDAGDHPPITPCRGAGTNELGGDMGRVYELVVRHFIATVSPDAEAELDDAEERQLPDFREGERLPLAPPEGSKAKGGGVRAVATGARATLAVKERMTVPPTHLTESELIGRMEKNGIGTDASIPTHIENILKRNYAELITGRKLMPTQLGLVLANGYHLIDSALVLPKVRADIEGQCDEISRGALRKEDVVQRSLELFEGKFVNFMKNIAKMDVLFGSSFSKLEDVGKAFTRCGLTRRYLQYIEGPPTRLYNRFTETVYPMPGGGILKQWSGKICAIAGCGFELCLYSVGSPTRTFPLCPHCYNNPRKEWGGLELEEEEEEVESDDEVDEKKKKQASIAGRTLVLNCPLPDGHPNIEEITVCPDLENGGVFVVDVTSNNKWSFVSTKAATTLHLGKNVKRVKVLDKRDEATFCRFIEVEFKDGEGDKVEGVEGDRHIGCLLSDPVLQGLIRKSFDGF</sequence>
<name>A0A9W7AA87_9STRA</name>
<dbReference type="InterPro" id="IPR000380">
    <property type="entry name" value="Topo_IA"/>
</dbReference>
<dbReference type="InterPro" id="IPR013824">
    <property type="entry name" value="Topo_IA_cen_sub1"/>
</dbReference>
<dbReference type="InterPro" id="IPR006171">
    <property type="entry name" value="TOPRIM_dom"/>
</dbReference>
<dbReference type="GO" id="GO:0006281">
    <property type="term" value="P:DNA repair"/>
    <property type="evidence" value="ECO:0007669"/>
    <property type="project" value="TreeGrafter"/>
</dbReference>
<dbReference type="OrthoDB" id="430051at2759"/>
<dbReference type="PANTHER" id="PTHR11390:SF20">
    <property type="entry name" value="DNA TOPOISOMERASE 3-BETA-1"/>
    <property type="match status" value="1"/>
</dbReference>
<evidence type="ECO:0000256" key="4">
    <source>
        <dbReference type="ARBA" id="ARBA00023029"/>
    </source>
</evidence>
<dbReference type="CDD" id="cd00186">
    <property type="entry name" value="TOP1Ac"/>
    <property type="match status" value="1"/>
</dbReference>
<feature type="compositionally biased region" description="Basic and acidic residues" evidence="8">
    <location>
        <begin position="462"/>
        <end position="473"/>
    </location>
</feature>
<dbReference type="InterPro" id="IPR003602">
    <property type="entry name" value="Topo_IA_DNA-bd_dom"/>
</dbReference>
<comment type="function">
    <text evidence="7">Introduces a single-strand break via transesterification at a target site in duplex DNA. Releases the supercoiling and torsional tension of DNA introduced during the DNA replication and transcription by transiently cleaving and rejoining one strand of the DNA duplex. The scissile phosphodiester is attacked by the catalytic tyrosine of the enzyme, resulting in the formation of a DNA-(5'-phosphotyrosyl)-enzyme intermediate and the expulsion of a 3'-OH DNA strand.</text>
</comment>
<evidence type="ECO:0000259" key="9">
    <source>
        <dbReference type="PROSITE" id="PS52039"/>
    </source>
</evidence>
<evidence type="ECO:0000313" key="11">
    <source>
        <dbReference type="Proteomes" id="UP001165082"/>
    </source>
</evidence>
<dbReference type="Gene3D" id="3.40.50.140">
    <property type="match status" value="1"/>
</dbReference>
<dbReference type="Pfam" id="PF23546">
    <property type="entry name" value="Zn_ribbon_TOP3B"/>
    <property type="match status" value="1"/>
</dbReference>
<dbReference type="EMBL" id="BRXZ01001241">
    <property type="protein sequence ID" value="GMH66270.1"/>
    <property type="molecule type" value="Genomic_DNA"/>
</dbReference>
<dbReference type="Pfam" id="PF01751">
    <property type="entry name" value="Toprim"/>
    <property type="match status" value="1"/>
</dbReference>
<comment type="similarity">
    <text evidence="2 7">Belongs to the type IA topoisomerase family.</text>
</comment>
<dbReference type="SMART" id="SM00436">
    <property type="entry name" value="TOP1Bc"/>
    <property type="match status" value="1"/>
</dbReference>
<organism evidence="10 11">
    <name type="scientific">Triparma retinervis</name>
    <dbReference type="NCBI Taxonomy" id="2557542"/>
    <lineage>
        <taxon>Eukaryota</taxon>
        <taxon>Sar</taxon>
        <taxon>Stramenopiles</taxon>
        <taxon>Ochrophyta</taxon>
        <taxon>Bolidophyceae</taxon>
        <taxon>Parmales</taxon>
        <taxon>Triparmaceae</taxon>
        <taxon>Triparma</taxon>
    </lineage>
</organism>
<keyword evidence="11" id="KW-1185">Reference proteome</keyword>
<dbReference type="CDD" id="cd03362">
    <property type="entry name" value="TOPRIM_TopoIA_TopoIII"/>
    <property type="match status" value="1"/>
</dbReference>
<dbReference type="InterPro" id="IPR056452">
    <property type="entry name" value="Zn_ribbon_TOP3B"/>
</dbReference>
<keyword evidence="5 7" id="KW-0238">DNA-binding</keyword>
<dbReference type="GO" id="GO:0006310">
    <property type="term" value="P:DNA recombination"/>
    <property type="evidence" value="ECO:0007669"/>
    <property type="project" value="TreeGrafter"/>
</dbReference>
<dbReference type="EC" id="5.6.2.1" evidence="3 7"/>
<dbReference type="InterPro" id="IPR034144">
    <property type="entry name" value="TOPRIM_TopoIII"/>
</dbReference>
<keyword evidence="6 7" id="KW-0413">Isomerase</keyword>
<evidence type="ECO:0000256" key="6">
    <source>
        <dbReference type="ARBA" id="ARBA00023235"/>
    </source>
</evidence>
<evidence type="ECO:0000256" key="3">
    <source>
        <dbReference type="ARBA" id="ARBA00012891"/>
    </source>
</evidence>
<evidence type="ECO:0000256" key="8">
    <source>
        <dbReference type="SAM" id="MobiDB-lite"/>
    </source>
</evidence>
<dbReference type="GO" id="GO:0003677">
    <property type="term" value="F:DNA binding"/>
    <property type="evidence" value="ECO:0007669"/>
    <property type="project" value="UniProtKB-KW"/>
</dbReference>
<evidence type="ECO:0000313" key="10">
    <source>
        <dbReference type="EMBL" id="GMH66270.1"/>
    </source>
</evidence>